<dbReference type="PANTHER" id="PTHR43651:SF3">
    <property type="entry name" value="1,4-ALPHA-GLUCAN-BRANCHING ENZYME"/>
    <property type="match status" value="1"/>
</dbReference>
<dbReference type="InterPro" id="IPR006048">
    <property type="entry name" value="A-amylase/branching_C"/>
</dbReference>
<feature type="compositionally biased region" description="Basic and acidic residues" evidence="13">
    <location>
        <begin position="683"/>
        <end position="693"/>
    </location>
</feature>
<evidence type="ECO:0000256" key="5">
    <source>
        <dbReference type="ARBA" id="ARBA00022600"/>
    </source>
</evidence>
<dbReference type="NCBIfam" id="TIGR01515">
    <property type="entry name" value="branching_enzym"/>
    <property type="match status" value="1"/>
</dbReference>
<dbReference type="CDD" id="cd02855">
    <property type="entry name" value="E_set_GBE_prok_N"/>
    <property type="match status" value="1"/>
</dbReference>
<evidence type="ECO:0000256" key="7">
    <source>
        <dbReference type="ARBA" id="ARBA00022679"/>
    </source>
</evidence>
<comment type="catalytic activity">
    <reaction evidence="1 11">
        <text>Transfers a segment of a (1-&gt;4)-alpha-D-glucan chain to a primary hydroxy group in a similar glucan chain.</text>
        <dbReference type="EC" id="2.4.1.18"/>
    </reaction>
</comment>
<dbReference type="Gene3D" id="2.60.40.10">
    <property type="entry name" value="Immunoglobulins"/>
    <property type="match status" value="1"/>
</dbReference>
<dbReference type="PIRSF" id="PIRSF000463">
    <property type="entry name" value="GlgB"/>
    <property type="match status" value="1"/>
</dbReference>
<evidence type="ECO:0000256" key="11">
    <source>
        <dbReference type="HAMAP-Rule" id="MF_00685"/>
    </source>
</evidence>
<comment type="pathway">
    <text evidence="3 11">Glycan biosynthesis; glycogen biosynthesis.</text>
</comment>
<dbReference type="PANTHER" id="PTHR43651">
    <property type="entry name" value="1,4-ALPHA-GLUCAN-BRANCHING ENZYME"/>
    <property type="match status" value="1"/>
</dbReference>
<evidence type="ECO:0000313" key="16">
    <source>
        <dbReference type="Proteomes" id="UP000823918"/>
    </source>
</evidence>
<dbReference type="GO" id="GO:0043169">
    <property type="term" value="F:cation binding"/>
    <property type="evidence" value="ECO:0007669"/>
    <property type="project" value="InterPro"/>
</dbReference>
<comment type="function">
    <text evidence="2 11">Catalyzes the formation of the alpha-1,6-glucosidic linkages in glycogen by scission of a 1,4-alpha-linked oligosaccharide from growing alpha-1,4-glucan chains and the subsequent attachment of the oligosaccharide to the alpha-1,6 position.</text>
</comment>
<dbReference type="InterPro" id="IPR017853">
    <property type="entry name" value="GH"/>
</dbReference>
<dbReference type="HAMAP" id="MF_00685">
    <property type="entry name" value="GlgB"/>
    <property type="match status" value="1"/>
</dbReference>
<proteinExistence type="inferred from homology"/>
<feature type="region of interest" description="Disordered" evidence="13">
    <location>
        <begin position="677"/>
        <end position="787"/>
    </location>
</feature>
<reference evidence="15" key="1">
    <citation type="journal article" date="2021" name="PeerJ">
        <title>Extensive microbial diversity within the chicken gut microbiome revealed by metagenomics and culture.</title>
        <authorList>
            <person name="Gilroy R."/>
            <person name="Ravi A."/>
            <person name="Getino M."/>
            <person name="Pursley I."/>
            <person name="Horton D.L."/>
            <person name="Alikhan N.F."/>
            <person name="Baker D."/>
            <person name="Gharbi K."/>
            <person name="Hall N."/>
            <person name="Watson M."/>
            <person name="Adriaenssens E.M."/>
            <person name="Foster-Nyarko E."/>
            <person name="Jarju S."/>
            <person name="Secka A."/>
            <person name="Antonio M."/>
            <person name="Oren A."/>
            <person name="Chaudhuri R.R."/>
            <person name="La Ragione R."/>
            <person name="Hildebrand F."/>
            <person name="Pallen M.J."/>
        </authorList>
    </citation>
    <scope>NUCLEOTIDE SEQUENCE</scope>
    <source>
        <strain evidence="15">5933</strain>
    </source>
</reference>
<comment type="subunit">
    <text evidence="11">Monomer.</text>
</comment>
<comment type="caution">
    <text evidence="15">The sequence shown here is derived from an EMBL/GenBank/DDBJ whole genome shotgun (WGS) entry which is preliminary data.</text>
</comment>
<dbReference type="SUPFAM" id="SSF81296">
    <property type="entry name" value="E set domains"/>
    <property type="match status" value="1"/>
</dbReference>
<evidence type="ECO:0000256" key="10">
    <source>
        <dbReference type="ARBA" id="ARBA00023277"/>
    </source>
</evidence>
<keyword evidence="10 11" id="KW-0119">Carbohydrate metabolism</keyword>
<feature type="domain" description="Glycosyl hydrolase family 13 catalytic" evidence="14">
    <location>
        <begin position="204"/>
        <end position="551"/>
    </location>
</feature>
<comment type="similarity">
    <text evidence="4 11">Belongs to the glycosyl hydrolase 13 family. GlgB subfamily.</text>
</comment>
<dbReference type="NCBIfam" id="NF003811">
    <property type="entry name" value="PRK05402.1"/>
    <property type="match status" value="1"/>
</dbReference>
<dbReference type="Gene3D" id="2.60.40.1180">
    <property type="entry name" value="Golgi alpha-mannosidase II"/>
    <property type="match status" value="1"/>
</dbReference>
<dbReference type="GO" id="GO:0003844">
    <property type="term" value="F:1,4-alpha-glucan branching enzyme activity"/>
    <property type="evidence" value="ECO:0007669"/>
    <property type="project" value="UniProtKB-UniRule"/>
</dbReference>
<feature type="active site" description="Nucleophile" evidence="11 12">
    <location>
        <position position="354"/>
    </location>
</feature>
<dbReference type="Proteomes" id="UP000823918">
    <property type="component" value="Unassembled WGS sequence"/>
</dbReference>
<feature type="compositionally biased region" description="Basic residues" evidence="13">
    <location>
        <begin position="773"/>
        <end position="787"/>
    </location>
</feature>
<dbReference type="GO" id="GO:0030245">
    <property type="term" value="P:cellulose catabolic process"/>
    <property type="evidence" value="ECO:0007669"/>
    <property type="project" value="UniProtKB-KW"/>
</dbReference>
<dbReference type="InterPro" id="IPR006047">
    <property type="entry name" value="GH13_cat_dom"/>
</dbReference>
<dbReference type="SMART" id="SM00642">
    <property type="entry name" value="Aamy"/>
    <property type="match status" value="1"/>
</dbReference>
<organism evidence="15 16">
    <name type="scientific">Candidatus Ruthenibacterium merdavium</name>
    <dbReference type="NCBI Taxonomy" id="2838752"/>
    <lineage>
        <taxon>Bacteria</taxon>
        <taxon>Bacillati</taxon>
        <taxon>Bacillota</taxon>
        <taxon>Clostridia</taxon>
        <taxon>Eubacteriales</taxon>
        <taxon>Oscillospiraceae</taxon>
        <taxon>Ruthenibacterium</taxon>
    </lineage>
</organism>
<evidence type="ECO:0000313" key="15">
    <source>
        <dbReference type="EMBL" id="HJC71880.1"/>
    </source>
</evidence>
<evidence type="ECO:0000256" key="4">
    <source>
        <dbReference type="ARBA" id="ARBA00009000"/>
    </source>
</evidence>
<dbReference type="InterPro" id="IPR037439">
    <property type="entry name" value="Branching_enzy"/>
</dbReference>
<dbReference type="AlphaFoldDB" id="A0A9D2Q6N8"/>
<dbReference type="CDD" id="cd11322">
    <property type="entry name" value="AmyAc_Glg_BE"/>
    <property type="match status" value="1"/>
</dbReference>
<dbReference type="EMBL" id="DWWA01000020">
    <property type="protein sequence ID" value="HJC71880.1"/>
    <property type="molecule type" value="Genomic_DNA"/>
</dbReference>
<dbReference type="InterPro" id="IPR013780">
    <property type="entry name" value="Glyco_hydro_b"/>
</dbReference>
<evidence type="ECO:0000256" key="1">
    <source>
        <dbReference type="ARBA" id="ARBA00000826"/>
    </source>
</evidence>
<evidence type="ECO:0000256" key="12">
    <source>
        <dbReference type="PIRSR" id="PIRSR000463-1"/>
    </source>
</evidence>
<dbReference type="FunFam" id="3.20.20.80:FF:000003">
    <property type="entry name" value="1,4-alpha-glucan branching enzyme GlgB"/>
    <property type="match status" value="1"/>
</dbReference>
<dbReference type="InterPro" id="IPR004193">
    <property type="entry name" value="Glyco_hydro_13_N"/>
</dbReference>
<evidence type="ECO:0000256" key="13">
    <source>
        <dbReference type="SAM" id="MobiDB-lite"/>
    </source>
</evidence>
<dbReference type="NCBIfam" id="NF008967">
    <property type="entry name" value="PRK12313.1"/>
    <property type="match status" value="1"/>
</dbReference>
<name>A0A9D2Q6N8_9FIRM</name>
<evidence type="ECO:0000256" key="8">
    <source>
        <dbReference type="ARBA" id="ARBA00023001"/>
    </source>
</evidence>
<dbReference type="SUPFAM" id="SSF51445">
    <property type="entry name" value="(Trans)glycosidases"/>
    <property type="match status" value="1"/>
</dbReference>
<feature type="compositionally biased region" description="Polar residues" evidence="13">
    <location>
        <begin position="737"/>
        <end position="746"/>
    </location>
</feature>
<evidence type="ECO:0000256" key="2">
    <source>
        <dbReference type="ARBA" id="ARBA00002953"/>
    </source>
</evidence>
<dbReference type="InterPro" id="IPR013783">
    <property type="entry name" value="Ig-like_fold"/>
</dbReference>
<dbReference type="Pfam" id="PF02806">
    <property type="entry name" value="Alpha-amylase_C"/>
    <property type="match status" value="1"/>
</dbReference>
<feature type="compositionally biased region" description="Basic residues" evidence="13">
    <location>
        <begin position="694"/>
        <end position="704"/>
    </location>
</feature>
<dbReference type="Pfam" id="PF02922">
    <property type="entry name" value="CBM_48"/>
    <property type="match status" value="1"/>
</dbReference>
<dbReference type="SUPFAM" id="SSF51011">
    <property type="entry name" value="Glycosyl hydrolase domain"/>
    <property type="match status" value="1"/>
</dbReference>
<protein>
    <recommendedName>
        <fullName evidence="11">1,4-alpha-glucan branching enzyme GlgB</fullName>
        <ecNumber evidence="11">2.4.1.18</ecNumber>
    </recommendedName>
    <alternativeName>
        <fullName evidence="11">1,4-alpha-D-glucan:1,4-alpha-D-glucan 6-glucosyl-transferase</fullName>
    </alternativeName>
    <alternativeName>
        <fullName evidence="11">Alpha-(1-&gt;4)-glucan branching enzyme</fullName>
    </alternativeName>
    <alternativeName>
        <fullName evidence="11">Glycogen branching enzyme</fullName>
        <shortName evidence="11">BE</shortName>
    </alternativeName>
</protein>
<dbReference type="EC" id="2.4.1.18" evidence="11"/>
<dbReference type="GO" id="GO:0005978">
    <property type="term" value="P:glycogen biosynthetic process"/>
    <property type="evidence" value="ECO:0007669"/>
    <property type="project" value="UniProtKB-UniRule"/>
</dbReference>
<accession>A0A9D2Q6N8</accession>
<keyword evidence="7 11" id="KW-0808">Transferase</keyword>
<reference evidence="15" key="2">
    <citation type="submission" date="2021-04" db="EMBL/GenBank/DDBJ databases">
        <authorList>
            <person name="Gilroy R."/>
        </authorList>
    </citation>
    <scope>NUCLEOTIDE SEQUENCE</scope>
    <source>
        <strain evidence="15">5933</strain>
    </source>
</reference>
<evidence type="ECO:0000256" key="3">
    <source>
        <dbReference type="ARBA" id="ARBA00004964"/>
    </source>
</evidence>
<feature type="active site" description="Proton donor" evidence="11 12">
    <location>
        <position position="407"/>
    </location>
</feature>
<dbReference type="InterPro" id="IPR006407">
    <property type="entry name" value="GlgB"/>
</dbReference>
<dbReference type="Gene3D" id="3.20.20.80">
    <property type="entry name" value="Glycosidases"/>
    <property type="match status" value="1"/>
</dbReference>
<dbReference type="GO" id="GO:0004553">
    <property type="term" value="F:hydrolase activity, hydrolyzing O-glycosyl compounds"/>
    <property type="evidence" value="ECO:0007669"/>
    <property type="project" value="InterPro"/>
</dbReference>
<evidence type="ECO:0000259" key="14">
    <source>
        <dbReference type="SMART" id="SM00642"/>
    </source>
</evidence>
<keyword evidence="5 11" id="KW-0321">Glycogen metabolism</keyword>
<keyword evidence="9 11" id="KW-0320">Glycogen biosynthesis</keyword>
<dbReference type="GO" id="GO:0005829">
    <property type="term" value="C:cytosol"/>
    <property type="evidence" value="ECO:0007669"/>
    <property type="project" value="TreeGrafter"/>
</dbReference>
<keyword evidence="8" id="KW-0624">Polysaccharide degradation</keyword>
<gene>
    <name evidence="11 15" type="primary">glgB</name>
    <name evidence="15" type="ORF">H9698_03675</name>
</gene>
<dbReference type="Pfam" id="PF00128">
    <property type="entry name" value="Alpha-amylase"/>
    <property type="match status" value="1"/>
</dbReference>
<dbReference type="FunFam" id="2.60.40.1180:FF:000002">
    <property type="entry name" value="1,4-alpha-glucan branching enzyme GlgB"/>
    <property type="match status" value="1"/>
</dbReference>
<keyword evidence="6 11" id="KW-0328">Glycosyltransferase</keyword>
<dbReference type="InterPro" id="IPR014756">
    <property type="entry name" value="Ig_E-set"/>
</dbReference>
<evidence type="ECO:0000256" key="9">
    <source>
        <dbReference type="ARBA" id="ARBA00023056"/>
    </source>
</evidence>
<keyword evidence="8" id="KW-0136">Cellulose degradation</keyword>
<dbReference type="InterPro" id="IPR044143">
    <property type="entry name" value="GlgB_N_E_set_prok"/>
</dbReference>
<sequence>MSIIICIRSITFTGFLIERFSTFLRGEKGVKRRKSKLKKAKTVQTDFQREHEVPIYLFKQGNNFEAQRFFGAHFETRGETTGVCFRVWAPRAKSVSVVGDFNSWVPGATAMRNIDPEGGIWECWVPGMAQFDIYKYCITTQEDELLFKADPYAFHAETRPANCSKVYDLSGYEWHDDAWNHAKAKINPIQSPMNIYEMHAGSWRTYEDGNPYDYRKLAQELVPYLKHMNYTHVELLPVMEYPFDGSWGYQVTGYFAPTSRYGTPDDFKYFVDYCHQAGIGVIMDWVPAHFPKDAFGLYRFDGTNCYEDQNPLRAEHKEWGTMVFDYGRGEVQSFLISNALFWLEEYHIDGLRVDAVASMLYLDYNRRDGEWAPNKDGGKENLEAITFLQKLNTEVFARHPHALMIAEESTAWPKVSHLVTDGGLGFNFKWNMGWMNDMLSYVSTDPLFRSGNHNKITFSFFYAFSENFVLPISHDEVVHGKCSLINKMPGDYEQKFAGLRTLYGYMMAHPGKKLLFMGQEFAQFIEWNEAKQLDWLLLDYDKHVQMQEYVRELNELYRKTPALWEVDDSWEGFQWIVPDDNTQSVIAFLRKDKKGGQIICICNFAPVRRQDYKIGVPKAGTYHEILNSDNLRFGGTGIGTSAIRTHKKPMHGFEQSISVDVPPMSAVFLKVPATRAKAGTASADKKTKAEKKPAAKKSTAKKSAVKPAAEEKKVSQPAKAETAQKPQKTKETPKSVKAQSAVSTKAVSEKPAAAPVKKEPDKATPKAAAKQASAKKKTPAKAKKATP</sequence>
<evidence type="ECO:0000256" key="6">
    <source>
        <dbReference type="ARBA" id="ARBA00022676"/>
    </source>
</evidence>